<dbReference type="Gene3D" id="3.40.50.1820">
    <property type="entry name" value="alpha/beta hydrolase"/>
    <property type="match status" value="1"/>
</dbReference>
<evidence type="ECO:0000313" key="3">
    <source>
        <dbReference type="EMBL" id="MBB2968920.1"/>
    </source>
</evidence>
<dbReference type="PANTHER" id="PTHR43056">
    <property type="entry name" value="PEPTIDASE S9 PROLYL OLIGOPEPTIDASE"/>
    <property type="match status" value="1"/>
</dbReference>
<dbReference type="InterPro" id="IPR008979">
    <property type="entry name" value="Galactose-bd-like_sf"/>
</dbReference>
<protein>
    <recommendedName>
        <fullName evidence="2">Xaa-Pro dipeptidyl-peptidase C-terminal domain-containing protein</fullName>
    </recommendedName>
</protein>
<proteinExistence type="predicted"/>
<name>A0A7W4UZ42_LEIAQ</name>
<evidence type="ECO:0000259" key="2">
    <source>
        <dbReference type="SMART" id="SM00939"/>
    </source>
</evidence>
<dbReference type="Pfam" id="PF08530">
    <property type="entry name" value="PepX_C"/>
    <property type="match status" value="1"/>
</dbReference>
<dbReference type="Pfam" id="PF02129">
    <property type="entry name" value="Peptidase_S15"/>
    <property type="match status" value="1"/>
</dbReference>
<reference evidence="3 4" key="1">
    <citation type="submission" date="2020-08" db="EMBL/GenBank/DDBJ databases">
        <title>Sequencing the genomes of 1000 actinobacteria strains.</title>
        <authorList>
            <person name="Klenk H.-P."/>
        </authorList>
    </citation>
    <scope>NUCLEOTIDE SEQUENCE [LARGE SCALE GENOMIC DNA]</scope>
    <source>
        <strain evidence="3 4">DSM 20146</strain>
    </source>
</reference>
<keyword evidence="1" id="KW-0378">Hydrolase</keyword>
<comment type="caution">
    <text evidence="3">The sequence shown here is derived from an EMBL/GenBank/DDBJ whole genome shotgun (WGS) entry which is preliminary data.</text>
</comment>
<accession>A0A7W4UZ42</accession>
<dbReference type="InterPro" id="IPR005674">
    <property type="entry name" value="CocE/Ser_esterase"/>
</dbReference>
<evidence type="ECO:0000313" key="4">
    <source>
        <dbReference type="Proteomes" id="UP000538196"/>
    </source>
</evidence>
<organism evidence="3 4">
    <name type="scientific">Leifsonia aquatica</name>
    <name type="common">Corynebacterium aquaticum</name>
    <dbReference type="NCBI Taxonomy" id="144185"/>
    <lineage>
        <taxon>Bacteria</taxon>
        <taxon>Bacillati</taxon>
        <taxon>Actinomycetota</taxon>
        <taxon>Actinomycetes</taxon>
        <taxon>Micrococcales</taxon>
        <taxon>Microbacteriaceae</taxon>
        <taxon>Leifsonia</taxon>
    </lineage>
</organism>
<keyword evidence="4" id="KW-1185">Reference proteome</keyword>
<dbReference type="PANTHER" id="PTHR43056:SF10">
    <property type="entry name" value="COCE_NOND FAMILY, PUTATIVE (AFU_ORTHOLOGUE AFUA_7G00600)-RELATED"/>
    <property type="match status" value="1"/>
</dbReference>
<evidence type="ECO:0000256" key="1">
    <source>
        <dbReference type="ARBA" id="ARBA00022801"/>
    </source>
</evidence>
<dbReference type="Proteomes" id="UP000538196">
    <property type="component" value="Unassembled WGS sequence"/>
</dbReference>
<dbReference type="AlphaFoldDB" id="A0A7W4UZ42"/>
<gene>
    <name evidence="3" type="ORF">FHX33_003702</name>
</gene>
<dbReference type="InterPro" id="IPR000383">
    <property type="entry name" value="Xaa-Pro-like_dom"/>
</dbReference>
<dbReference type="Gene3D" id="2.60.120.260">
    <property type="entry name" value="Galactose-binding domain-like"/>
    <property type="match status" value="1"/>
</dbReference>
<feature type="domain" description="Xaa-Pro dipeptidyl-peptidase C-terminal" evidence="2">
    <location>
        <begin position="311"/>
        <end position="538"/>
    </location>
</feature>
<dbReference type="SUPFAM" id="SSF53474">
    <property type="entry name" value="alpha/beta-Hydrolases"/>
    <property type="match status" value="1"/>
</dbReference>
<dbReference type="SUPFAM" id="SSF49785">
    <property type="entry name" value="Galactose-binding domain-like"/>
    <property type="match status" value="1"/>
</dbReference>
<dbReference type="InterPro" id="IPR029058">
    <property type="entry name" value="AB_hydrolase_fold"/>
</dbReference>
<dbReference type="InterPro" id="IPR013736">
    <property type="entry name" value="Xaa-Pro_dipept_C"/>
</dbReference>
<dbReference type="GO" id="GO:0008239">
    <property type="term" value="F:dipeptidyl-peptidase activity"/>
    <property type="evidence" value="ECO:0007669"/>
    <property type="project" value="InterPro"/>
</dbReference>
<dbReference type="InterPro" id="IPR050585">
    <property type="entry name" value="Xaa-Pro_dipeptidyl-ppase/CocE"/>
</dbReference>
<dbReference type="NCBIfam" id="TIGR00976">
    <property type="entry name" value="CocE_NonD"/>
    <property type="match status" value="1"/>
</dbReference>
<sequence>MSIDYERIDAAPIPPAARSFRVRMRDGVHLATDVYLPEGTDAPGPTILIRLPYDKAGDYAFIPLVAEYMTGRGYRVVAQDVRGKFRSEGQALLFVNEADDGYDTIEWVSRQSWSDGAVAMWGDSYYGYTQWAAAASAHPALKAIAPRVTGTRLGEFPTAEPGSRRRDVEMAIILLYPLTHFHSQETYLWEPDWSERPYVRDLEEFQREVGTRSASFDLWYPHPVILPRFRDGSPFDAPAVPVLNTIGSWDNCAPWSWHDHETIARRPAWRQNEFLLLESIDHENYPFGYRGGERTLEETREMLPAYLDPALEFFDVFVRGAGAPESIPRVRWNLAGTEGYRHSAVWPPAGAAPRTLWAHGDGALATEAAEPSEARWRHDPDDLVPSSAPDPFSFLLSSPDERALAERPDVVGFVGDATATDTDLAGPVSVTATVVSTGPRTDLFARLYDVAPDGTLFRIARGQTTIERAEEPLTVALDLGHVGYRLRAGHRLRLHLQSSDFPEFVPQPGTHESGWTAVEVRPTEQTVLLGGPHGLRVDLLVLDDPGPAHPLIAERTTTTKETGHGA</sequence>
<dbReference type="Gene3D" id="1.10.3020.10">
    <property type="entry name" value="alpha-amino acid ester hydrolase ( Helical cap domain)"/>
    <property type="match status" value="1"/>
</dbReference>
<dbReference type="SMART" id="SM00939">
    <property type="entry name" value="PepX_C"/>
    <property type="match status" value="1"/>
</dbReference>
<dbReference type="EMBL" id="JACHVP010000005">
    <property type="protein sequence ID" value="MBB2968920.1"/>
    <property type="molecule type" value="Genomic_DNA"/>
</dbReference>
<dbReference type="RefSeq" id="WP_183428834.1">
    <property type="nucleotide sequence ID" value="NZ_JACHVP010000005.1"/>
</dbReference>